<feature type="transmembrane region" description="Helical" evidence="1">
    <location>
        <begin position="62"/>
        <end position="80"/>
    </location>
</feature>
<feature type="transmembrane region" description="Helical" evidence="1">
    <location>
        <begin position="130"/>
        <end position="153"/>
    </location>
</feature>
<keyword evidence="1" id="KW-0472">Membrane</keyword>
<proteinExistence type="predicted"/>
<dbReference type="EMBL" id="BTSX01000004">
    <property type="protein sequence ID" value="GMS95290.1"/>
    <property type="molecule type" value="Genomic_DNA"/>
</dbReference>
<accession>A0AAV5TLP3</accession>
<evidence type="ECO:0008006" key="4">
    <source>
        <dbReference type="Google" id="ProtNLM"/>
    </source>
</evidence>
<keyword evidence="3" id="KW-1185">Reference proteome</keyword>
<keyword evidence="1" id="KW-0812">Transmembrane</keyword>
<organism evidence="2 3">
    <name type="scientific">Pristionchus entomophagus</name>
    <dbReference type="NCBI Taxonomy" id="358040"/>
    <lineage>
        <taxon>Eukaryota</taxon>
        <taxon>Metazoa</taxon>
        <taxon>Ecdysozoa</taxon>
        <taxon>Nematoda</taxon>
        <taxon>Chromadorea</taxon>
        <taxon>Rhabditida</taxon>
        <taxon>Rhabditina</taxon>
        <taxon>Diplogasteromorpha</taxon>
        <taxon>Diplogasteroidea</taxon>
        <taxon>Neodiplogasteridae</taxon>
        <taxon>Pristionchus</taxon>
    </lineage>
</organism>
<dbReference type="AlphaFoldDB" id="A0AAV5TLP3"/>
<evidence type="ECO:0000256" key="1">
    <source>
        <dbReference type="SAM" id="Phobius"/>
    </source>
</evidence>
<feature type="transmembrane region" description="Helical" evidence="1">
    <location>
        <begin position="28"/>
        <end position="50"/>
    </location>
</feature>
<protein>
    <recommendedName>
        <fullName evidence="4">G protein-coupled receptor</fullName>
    </recommendedName>
</protein>
<gene>
    <name evidence="2" type="ORF">PENTCL1PPCAC_17465</name>
</gene>
<reference evidence="2" key="1">
    <citation type="submission" date="2023-10" db="EMBL/GenBank/DDBJ databases">
        <title>Genome assembly of Pristionchus species.</title>
        <authorList>
            <person name="Yoshida K."/>
            <person name="Sommer R.J."/>
        </authorList>
    </citation>
    <scope>NUCLEOTIDE SEQUENCE</scope>
    <source>
        <strain evidence="2">RS0144</strain>
    </source>
</reference>
<evidence type="ECO:0000313" key="3">
    <source>
        <dbReference type="Proteomes" id="UP001432027"/>
    </source>
</evidence>
<feature type="transmembrane region" description="Helical" evidence="1">
    <location>
        <begin position="202"/>
        <end position="220"/>
    </location>
</feature>
<dbReference type="Proteomes" id="UP001432027">
    <property type="component" value="Unassembled WGS sequence"/>
</dbReference>
<keyword evidence="1" id="KW-1133">Transmembrane helix</keyword>
<comment type="caution">
    <text evidence="2">The sequence shown here is derived from an EMBL/GenBank/DDBJ whole genome shotgun (WGS) entry which is preliminary data.</text>
</comment>
<sequence>MKPYAPLNSEDRYFPIYLSRETIATALYSVYVVLIGISFVTGFFFSAILLHHRQTFHFSFHLILLQIVWCGIAKCLIRAISTVDFEGLHYLYAIELMFDFGLLLFIVSMTFNRFFVVVTPTNCFIYTNKILQCIFAFLIWICAIIAMVCFITRQCMRSMYEDGRLFDNCIDLFKDDFEENNYGDFTPIVFVVRRAVYVCYDFLPLSCVILYFIATLVLTYKRRLFSQPRHTEWKVLLHGILIFVVYGA</sequence>
<evidence type="ECO:0000313" key="2">
    <source>
        <dbReference type="EMBL" id="GMS95290.1"/>
    </source>
</evidence>
<name>A0AAV5TLP3_9BILA</name>